<sequence>MSDAQAARPGTNRIHPTAVLGEGVELGEGNVIGPYTVIVGPARIGDGNWIGPHVTIGTPGEDRGKPHPAAWDAAPAGDPEQDGHGVVIGDRNRIREYVSVHQGTWRTTTLGSDGYYLRGSHIAHDCLVGSGVTIASNVITGGHCHIWDGANLGMGTVLHQRVVIGPGAMVGMSSAVRREVSAFTIAVGNPARVTGVNVVGLSRRGLDETTIEALSPWLKGKRGLPDDGLADRLPGDLSTVVKAWDARPREEH</sequence>
<evidence type="ECO:0000313" key="10">
    <source>
        <dbReference type="Proteomes" id="UP000243542"/>
    </source>
</evidence>
<dbReference type="Proteomes" id="UP000243542">
    <property type="component" value="Unassembled WGS sequence"/>
</dbReference>
<dbReference type="InterPro" id="IPR029098">
    <property type="entry name" value="Acetyltransf_C"/>
</dbReference>
<gene>
    <name evidence="9" type="ORF">ATK36_3144</name>
</gene>
<dbReference type="RefSeq" id="WP_098512147.1">
    <property type="nucleotide sequence ID" value="NZ_JBIAKZ010000002.1"/>
</dbReference>
<keyword evidence="5" id="KW-0443">Lipid metabolism</keyword>
<evidence type="ECO:0000313" key="9">
    <source>
        <dbReference type="EMBL" id="PFG48070.1"/>
    </source>
</evidence>
<dbReference type="EMBL" id="PDJK01000002">
    <property type="protein sequence ID" value="PFG48070.1"/>
    <property type="molecule type" value="Genomic_DNA"/>
</dbReference>
<evidence type="ECO:0000256" key="6">
    <source>
        <dbReference type="ARBA" id="ARBA00023315"/>
    </source>
</evidence>
<evidence type="ECO:0000256" key="7">
    <source>
        <dbReference type="SAM" id="MobiDB-lite"/>
    </source>
</evidence>
<dbReference type="SUPFAM" id="SSF51161">
    <property type="entry name" value="Trimeric LpxA-like enzymes"/>
    <property type="match status" value="1"/>
</dbReference>
<accession>A0A2A9FC45</accession>
<feature type="region of interest" description="Disordered" evidence="7">
    <location>
        <begin position="59"/>
        <end position="86"/>
    </location>
</feature>
<feature type="compositionally biased region" description="Low complexity" evidence="7">
    <location>
        <begin position="67"/>
        <end position="78"/>
    </location>
</feature>
<dbReference type="InterPro" id="IPR018357">
    <property type="entry name" value="Hexapep_transf_CS"/>
</dbReference>
<dbReference type="Pfam" id="PF13720">
    <property type="entry name" value="Acetyltransf_11"/>
    <property type="match status" value="1"/>
</dbReference>
<dbReference type="InterPro" id="IPR011004">
    <property type="entry name" value="Trimer_LpxA-like_sf"/>
</dbReference>
<evidence type="ECO:0000256" key="1">
    <source>
        <dbReference type="ARBA" id="ARBA00022516"/>
    </source>
</evidence>
<comment type="caution">
    <text evidence="9">The sequence shown here is derived from an EMBL/GenBank/DDBJ whole genome shotgun (WGS) entry which is preliminary data.</text>
</comment>
<dbReference type="PANTHER" id="PTHR43480">
    <property type="entry name" value="ACYL-[ACYL-CARRIER-PROTEIN]--UDP-N-ACETYLGLUCOSAMINE O-ACYLTRANSFERASE"/>
    <property type="match status" value="1"/>
</dbReference>
<keyword evidence="6 9" id="KW-0012">Acyltransferase</keyword>
<protein>
    <submittedName>
        <fullName evidence="9">UDP-N-acetylglucosamine acyltransferase</fullName>
    </submittedName>
</protein>
<name>A0A2A9FC45_9PSEU</name>
<evidence type="ECO:0000256" key="2">
    <source>
        <dbReference type="ARBA" id="ARBA00022556"/>
    </source>
</evidence>
<keyword evidence="3 9" id="KW-0808">Transferase</keyword>
<proteinExistence type="predicted"/>
<dbReference type="InterPro" id="IPR010137">
    <property type="entry name" value="Lipid_A_LpxA"/>
</dbReference>
<keyword evidence="1" id="KW-0444">Lipid biosynthesis</keyword>
<evidence type="ECO:0000256" key="4">
    <source>
        <dbReference type="ARBA" id="ARBA00022737"/>
    </source>
</evidence>
<dbReference type="PANTHER" id="PTHR43480:SF1">
    <property type="entry name" value="ACYL-[ACYL-CARRIER-PROTEIN]--UDP-N-ACETYLGLUCOSAMINE O-ACYLTRANSFERASE, MITOCHONDRIAL-RELATED"/>
    <property type="match status" value="1"/>
</dbReference>
<dbReference type="GO" id="GO:0016020">
    <property type="term" value="C:membrane"/>
    <property type="evidence" value="ECO:0007669"/>
    <property type="project" value="GOC"/>
</dbReference>
<evidence type="ECO:0000256" key="5">
    <source>
        <dbReference type="ARBA" id="ARBA00023098"/>
    </source>
</evidence>
<dbReference type="GO" id="GO:0008780">
    <property type="term" value="F:acyl-[acyl-carrier-protein]-UDP-N-acetylglucosamine O-acyltransferase activity"/>
    <property type="evidence" value="ECO:0007669"/>
    <property type="project" value="InterPro"/>
</dbReference>
<dbReference type="GO" id="GO:0009245">
    <property type="term" value="P:lipid A biosynthetic process"/>
    <property type="evidence" value="ECO:0007669"/>
    <property type="project" value="UniProtKB-KW"/>
</dbReference>
<evidence type="ECO:0000259" key="8">
    <source>
        <dbReference type="Pfam" id="PF13720"/>
    </source>
</evidence>
<keyword evidence="10" id="KW-1185">Reference proteome</keyword>
<dbReference type="PROSITE" id="PS00101">
    <property type="entry name" value="HEXAPEP_TRANSFERASES"/>
    <property type="match status" value="1"/>
</dbReference>
<dbReference type="AlphaFoldDB" id="A0A2A9FC45"/>
<keyword evidence="4" id="KW-0677">Repeat</keyword>
<keyword evidence="2" id="KW-0441">Lipid A biosynthesis</keyword>
<feature type="domain" description="UDP N-acetylglucosamine O-acyltransferase C-terminal" evidence="8">
    <location>
        <begin position="180"/>
        <end position="215"/>
    </location>
</feature>
<dbReference type="Gene3D" id="2.160.10.10">
    <property type="entry name" value="Hexapeptide repeat proteins"/>
    <property type="match status" value="1"/>
</dbReference>
<reference evidence="9 10" key="1">
    <citation type="submission" date="2017-10" db="EMBL/GenBank/DDBJ databases">
        <title>Sequencing the genomes of 1000 actinobacteria strains.</title>
        <authorList>
            <person name="Klenk H.-P."/>
        </authorList>
    </citation>
    <scope>NUCLEOTIDE SEQUENCE [LARGE SCALE GENOMIC DNA]</scope>
    <source>
        <strain evidence="9 10">DSM 46092</strain>
    </source>
</reference>
<evidence type="ECO:0000256" key="3">
    <source>
        <dbReference type="ARBA" id="ARBA00022679"/>
    </source>
</evidence>
<organism evidence="9 10">
    <name type="scientific">Amycolatopsis sulphurea</name>
    <dbReference type="NCBI Taxonomy" id="76022"/>
    <lineage>
        <taxon>Bacteria</taxon>
        <taxon>Bacillati</taxon>
        <taxon>Actinomycetota</taxon>
        <taxon>Actinomycetes</taxon>
        <taxon>Pseudonocardiales</taxon>
        <taxon>Pseudonocardiaceae</taxon>
        <taxon>Amycolatopsis</taxon>
    </lineage>
</organism>